<dbReference type="Proteomes" id="UP000269221">
    <property type="component" value="Unassembled WGS sequence"/>
</dbReference>
<accession>A0A3M0JMI1</accession>
<keyword evidence="3" id="KW-1185">Reference proteome</keyword>
<evidence type="ECO:0000313" key="3">
    <source>
        <dbReference type="Proteomes" id="UP000269221"/>
    </source>
</evidence>
<proteinExistence type="predicted"/>
<comment type="caution">
    <text evidence="2">The sequence shown here is derived from an EMBL/GenBank/DDBJ whole genome shotgun (WGS) entry which is preliminary data.</text>
</comment>
<dbReference type="EMBL" id="QRBI01000145">
    <property type="protein sequence ID" value="RMB99929.1"/>
    <property type="molecule type" value="Genomic_DNA"/>
</dbReference>
<sequence>MMSGQSYARAAPVAVISIWKAPPAAPVLGTGTPRAEHRAVNRTCTWQGLPLPLPLLDGILQEQPLAGSSSSAQGMEYPQFSLLDGILQEQPLAGSSSSAQGMEYPQFSLLDGILQEQPLAGSSSSAQGMEYPQFSLLDSILQEQPLAGSSPSAQDTEFPLLWAGRGPGLISSHPSSTAQQFPEDPCAGPRQPEEPAHPTPQPATPLLTA</sequence>
<dbReference type="AlphaFoldDB" id="A0A3M0JMI1"/>
<feature type="region of interest" description="Disordered" evidence="1">
    <location>
        <begin position="164"/>
        <end position="209"/>
    </location>
</feature>
<organism evidence="2 3">
    <name type="scientific">Hirundo rustica rustica</name>
    <dbReference type="NCBI Taxonomy" id="333673"/>
    <lineage>
        <taxon>Eukaryota</taxon>
        <taxon>Metazoa</taxon>
        <taxon>Chordata</taxon>
        <taxon>Craniata</taxon>
        <taxon>Vertebrata</taxon>
        <taxon>Euteleostomi</taxon>
        <taxon>Archelosauria</taxon>
        <taxon>Archosauria</taxon>
        <taxon>Dinosauria</taxon>
        <taxon>Saurischia</taxon>
        <taxon>Theropoda</taxon>
        <taxon>Coelurosauria</taxon>
        <taxon>Aves</taxon>
        <taxon>Neognathae</taxon>
        <taxon>Neoaves</taxon>
        <taxon>Telluraves</taxon>
        <taxon>Australaves</taxon>
        <taxon>Passeriformes</taxon>
        <taxon>Sylvioidea</taxon>
        <taxon>Hirundinidae</taxon>
        <taxon>Hirundo</taxon>
    </lineage>
</organism>
<evidence type="ECO:0000256" key="1">
    <source>
        <dbReference type="SAM" id="MobiDB-lite"/>
    </source>
</evidence>
<protein>
    <submittedName>
        <fullName evidence="2">Uncharacterized protein</fullName>
    </submittedName>
</protein>
<reference evidence="2 3" key="1">
    <citation type="submission" date="2018-07" db="EMBL/GenBank/DDBJ databases">
        <title>A high quality draft genome assembly of the barn swallow (H. rustica rustica).</title>
        <authorList>
            <person name="Formenti G."/>
            <person name="Chiara M."/>
            <person name="Poveda L."/>
            <person name="Francoijs K.-J."/>
            <person name="Bonisoli-Alquati A."/>
            <person name="Canova L."/>
            <person name="Gianfranceschi L."/>
            <person name="Horner D.S."/>
            <person name="Saino N."/>
        </authorList>
    </citation>
    <scope>NUCLEOTIDE SEQUENCE [LARGE SCALE GENOMIC DNA]</scope>
    <source>
        <strain evidence="2">Chelidonia</strain>
        <tissue evidence="2">Blood</tissue>
    </source>
</reference>
<evidence type="ECO:0000313" key="2">
    <source>
        <dbReference type="EMBL" id="RMB99929.1"/>
    </source>
</evidence>
<gene>
    <name evidence="2" type="ORF">DUI87_23337</name>
</gene>
<name>A0A3M0JMI1_HIRRU</name>